<dbReference type="InterPro" id="IPR036977">
    <property type="entry name" value="DNA_primase_Znf_CHC2"/>
</dbReference>
<dbReference type="GO" id="GO:0006260">
    <property type="term" value="P:DNA replication"/>
    <property type="evidence" value="ECO:0007669"/>
    <property type="project" value="InterPro"/>
</dbReference>
<dbReference type="GO" id="GO:0008270">
    <property type="term" value="F:zinc ion binding"/>
    <property type="evidence" value="ECO:0007669"/>
    <property type="project" value="InterPro"/>
</dbReference>
<sequence length="430" mass="49928">MKEIVNISIPKSRFKQKIKQANGTKYSHRVILPKEAGAYRYHVLLISEDFVQEDIDNKENNVLHFYADREIQLSQHHRTPNGEDVYEKIRVMPKELYKSFYGEYKDNSRKMFSDEEIEFLKKNISVMDFLQDRAGFSFKRQGQNYYRCDQHSSLVIDTRNNAMFWHTEHINGSALEYLRKAEGKTFPEAMNILIEYHNGLAPDKKQYIAPKYEQIEFKLPDSQQNISKIYEYLCDKRKIDRDLIKRFVDDGKIYLDGKGNCVFACENYKGKVDSAFVRSTYSGFRGDVGGGNKFTGFFIEMDPKATKLVLTEAYIDGLSYITAKKQAGEKIDFNVLACDSCNVMNETFRVNYLTRPVLNQNIDTVILASDNDKAGRAAAEEFKSFVRPFHRIQNVVDDLPSLGSDWNKDLQKVYEQPDMLKDKAIFLNSK</sequence>
<dbReference type="CDD" id="cd01029">
    <property type="entry name" value="TOPRIM_primases"/>
    <property type="match status" value="1"/>
</dbReference>
<dbReference type="Gene3D" id="3.90.580.10">
    <property type="entry name" value="Zinc finger, CHC2-type domain"/>
    <property type="match status" value="1"/>
</dbReference>
<reference evidence="2 3" key="1">
    <citation type="submission" date="2020-02" db="EMBL/GenBank/DDBJ databases">
        <authorList>
            <person name="Kociolek L.K."/>
            <person name="Ozer E.A."/>
        </authorList>
    </citation>
    <scope>NUCLEOTIDE SEQUENCE [LARGE SCALE GENOMIC DNA]</scope>
    <source>
        <strain evidence="2 3">ATCC 14501</strain>
    </source>
</reference>
<dbReference type="RefSeq" id="WP_008727419.1">
    <property type="nucleotide sequence ID" value="NZ_CACRTE010000004.1"/>
</dbReference>
<name>A0AAP9MCV0_CLOIN</name>
<dbReference type="InterPro" id="IPR034154">
    <property type="entry name" value="TOPRIM_DnaG/twinkle"/>
</dbReference>
<protein>
    <submittedName>
        <fullName evidence="2">DUF3991 domain-containing protein</fullName>
    </submittedName>
</protein>
<dbReference type="Gene3D" id="3.40.1360.10">
    <property type="match status" value="1"/>
</dbReference>
<evidence type="ECO:0000259" key="1">
    <source>
        <dbReference type="Pfam" id="PF13154"/>
    </source>
</evidence>
<dbReference type="Pfam" id="PF13155">
    <property type="entry name" value="Toprim_2"/>
    <property type="match status" value="1"/>
</dbReference>
<evidence type="ECO:0000313" key="3">
    <source>
        <dbReference type="Proteomes" id="UP000503330"/>
    </source>
</evidence>
<dbReference type="EMBL" id="CP048838">
    <property type="protein sequence ID" value="QJA02120.1"/>
    <property type="molecule type" value="Genomic_DNA"/>
</dbReference>
<accession>A0AAP9MCV0</accession>
<dbReference type="Pfam" id="PF13154">
    <property type="entry name" value="DUF3991"/>
    <property type="match status" value="1"/>
</dbReference>
<dbReference type="InterPro" id="IPR025054">
    <property type="entry name" value="DUF3991"/>
</dbReference>
<gene>
    <name evidence="2" type="ORF">G4D54_06630</name>
</gene>
<dbReference type="GO" id="GO:0003677">
    <property type="term" value="F:DNA binding"/>
    <property type="evidence" value="ECO:0007669"/>
    <property type="project" value="InterPro"/>
</dbReference>
<dbReference type="Proteomes" id="UP000503330">
    <property type="component" value="Chromosome"/>
</dbReference>
<feature type="domain" description="DUF3991" evidence="1">
    <location>
        <begin position="231"/>
        <end position="294"/>
    </location>
</feature>
<evidence type="ECO:0000313" key="2">
    <source>
        <dbReference type="EMBL" id="QJA02120.1"/>
    </source>
</evidence>
<organism evidence="2 3">
    <name type="scientific">Clostridium innocuum</name>
    <dbReference type="NCBI Taxonomy" id="1522"/>
    <lineage>
        <taxon>Bacteria</taxon>
        <taxon>Bacillati</taxon>
        <taxon>Bacillota</taxon>
        <taxon>Clostridia</taxon>
        <taxon>Eubacteriales</taxon>
        <taxon>Clostridiaceae</taxon>
        <taxon>Clostridium</taxon>
    </lineage>
</organism>
<proteinExistence type="predicted"/>
<dbReference type="AlphaFoldDB" id="A0AAP9MCV0"/>
<dbReference type="GeneID" id="61925197"/>
<dbReference type="SUPFAM" id="SSF57783">
    <property type="entry name" value="Zinc beta-ribbon"/>
    <property type="match status" value="1"/>
</dbReference>